<organism evidence="2 3">
    <name type="scientific">Haematococcus lacustris</name>
    <name type="common">Green alga</name>
    <name type="synonym">Haematococcus pluvialis</name>
    <dbReference type="NCBI Taxonomy" id="44745"/>
    <lineage>
        <taxon>Eukaryota</taxon>
        <taxon>Viridiplantae</taxon>
        <taxon>Chlorophyta</taxon>
        <taxon>core chlorophytes</taxon>
        <taxon>Chlorophyceae</taxon>
        <taxon>CS clade</taxon>
        <taxon>Chlamydomonadales</taxon>
        <taxon>Haematococcaceae</taxon>
        <taxon>Haematococcus</taxon>
    </lineage>
</organism>
<comment type="caution">
    <text evidence="2">The sequence shown here is derived from an EMBL/GenBank/DDBJ whole genome shotgun (WGS) entry which is preliminary data.</text>
</comment>
<dbReference type="Proteomes" id="UP000485058">
    <property type="component" value="Unassembled WGS sequence"/>
</dbReference>
<keyword evidence="3" id="KW-1185">Reference proteome</keyword>
<feature type="compositionally biased region" description="Low complexity" evidence="1">
    <location>
        <begin position="76"/>
        <end position="88"/>
    </location>
</feature>
<feature type="region of interest" description="Disordered" evidence="1">
    <location>
        <begin position="68"/>
        <end position="88"/>
    </location>
</feature>
<gene>
    <name evidence="2" type="ORF">HaLaN_28809</name>
</gene>
<evidence type="ECO:0000256" key="1">
    <source>
        <dbReference type="SAM" id="MobiDB-lite"/>
    </source>
</evidence>
<proteinExistence type="predicted"/>
<dbReference type="EMBL" id="BLLF01004667">
    <property type="protein sequence ID" value="GFH30037.1"/>
    <property type="molecule type" value="Genomic_DNA"/>
</dbReference>
<accession>A0A6A0ADU5</accession>
<evidence type="ECO:0000313" key="2">
    <source>
        <dbReference type="EMBL" id="GFH30037.1"/>
    </source>
</evidence>
<sequence length="197" mass="19164">MASLVSGLIASQPSIRLRLATKGLGELGEFDALILTDAMAARPGSPGYVAISIDPSLQASHFGPLTSLHPTPADISSSPSGTASGAAVAADGRGAEAGAVTQEGVSAGSGGELDLGCSSGRAPAAPHPAALGNLSLASVAQAMLARVAALSCVPLFTLMASFPASTSAQPLLPVAAAVAHHSCSSGLAWVSVDSSKP</sequence>
<dbReference type="AlphaFoldDB" id="A0A6A0ADU5"/>
<reference evidence="2 3" key="1">
    <citation type="submission" date="2020-02" db="EMBL/GenBank/DDBJ databases">
        <title>Draft genome sequence of Haematococcus lacustris strain NIES-144.</title>
        <authorList>
            <person name="Morimoto D."/>
            <person name="Nakagawa S."/>
            <person name="Yoshida T."/>
            <person name="Sawayama S."/>
        </authorList>
    </citation>
    <scope>NUCLEOTIDE SEQUENCE [LARGE SCALE GENOMIC DNA]</scope>
    <source>
        <strain evidence="2 3">NIES-144</strain>
    </source>
</reference>
<evidence type="ECO:0000313" key="3">
    <source>
        <dbReference type="Proteomes" id="UP000485058"/>
    </source>
</evidence>
<name>A0A6A0ADU5_HAELA</name>
<protein>
    <submittedName>
        <fullName evidence="2">Uncharacterized protein</fullName>
    </submittedName>
</protein>